<dbReference type="AlphaFoldDB" id="A0AAD4QWR7"/>
<gene>
    <name evidence="2" type="ORF">DdX_13088</name>
</gene>
<reference evidence="2" key="1">
    <citation type="submission" date="2022-01" db="EMBL/GenBank/DDBJ databases">
        <title>Genome Sequence Resource for Two Populations of Ditylenchus destructor, the Migratory Endoparasitic Phytonematode.</title>
        <authorList>
            <person name="Zhang H."/>
            <person name="Lin R."/>
            <person name="Xie B."/>
        </authorList>
    </citation>
    <scope>NUCLEOTIDE SEQUENCE</scope>
    <source>
        <strain evidence="2">BazhouSP</strain>
    </source>
</reference>
<comment type="caution">
    <text evidence="2">The sequence shown here is derived from an EMBL/GenBank/DDBJ whole genome shotgun (WGS) entry which is preliminary data.</text>
</comment>
<proteinExistence type="predicted"/>
<feature type="region of interest" description="Disordered" evidence="1">
    <location>
        <begin position="307"/>
        <end position="330"/>
    </location>
</feature>
<dbReference type="EMBL" id="JAKKPZ010000049">
    <property type="protein sequence ID" value="KAI1706248.1"/>
    <property type="molecule type" value="Genomic_DNA"/>
</dbReference>
<dbReference type="Proteomes" id="UP001201812">
    <property type="component" value="Unassembled WGS sequence"/>
</dbReference>
<feature type="compositionally biased region" description="Basic and acidic residues" evidence="1">
    <location>
        <begin position="307"/>
        <end position="318"/>
    </location>
</feature>
<accession>A0AAD4QWR7</accession>
<dbReference type="Gene3D" id="2.40.50.140">
    <property type="entry name" value="Nucleic acid-binding proteins"/>
    <property type="match status" value="1"/>
</dbReference>
<keyword evidence="3" id="KW-1185">Reference proteome</keyword>
<feature type="compositionally biased region" description="Acidic residues" evidence="1">
    <location>
        <begin position="319"/>
        <end position="330"/>
    </location>
</feature>
<evidence type="ECO:0000256" key="1">
    <source>
        <dbReference type="SAM" id="MobiDB-lite"/>
    </source>
</evidence>
<dbReference type="InterPro" id="IPR012340">
    <property type="entry name" value="NA-bd_OB-fold"/>
</dbReference>
<evidence type="ECO:0000313" key="2">
    <source>
        <dbReference type="EMBL" id="KAI1706248.1"/>
    </source>
</evidence>
<name>A0AAD4QWR7_9BILA</name>
<sequence length="330" mass="36687">MAQIRAKTLGYKSACDNYVVLTAWNADVESLKQQCLPEQGRRYVIENVSVVAANPDFNIGTVPFTLAFRNQSRISLDSNQPNVSQPLQDYAAKALTAKFGFDECSFNAQTFSEIVSKSKTNDVVSFEATIESLAQLRRFVSSAGLPQHVVEVSCKAGKSTVRIAFWNAMAEIFSTILSEKENWIVQFKNVKFLGADKSLNFNKNSKIKLLEPKTPLSVNIVRSLAQAADHHSGVATMNLRLRVLTQPAISSRSNYVLVGTDSEFKAQVFTTFNPNVEIDDEFSVTKATVEFKDEILSLTVHKQDAFSKHSDATLRPEEDLLEENLDYPSA</sequence>
<evidence type="ECO:0000313" key="3">
    <source>
        <dbReference type="Proteomes" id="UP001201812"/>
    </source>
</evidence>
<protein>
    <submittedName>
        <fullName evidence="2">Uncharacterized protein</fullName>
    </submittedName>
</protein>
<organism evidence="2 3">
    <name type="scientific">Ditylenchus destructor</name>
    <dbReference type="NCBI Taxonomy" id="166010"/>
    <lineage>
        <taxon>Eukaryota</taxon>
        <taxon>Metazoa</taxon>
        <taxon>Ecdysozoa</taxon>
        <taxon>Nematoda</taxon>
        <taxon>Chromadorea</taxon>
        <taxon>Rhabditida</taxon>
        <taxon>Tylenchina</taxon>
        <taxon>Tylenchomorpha</taxon>
        <taxon>Sphaerularioidea</taxon>
        <taxon>Anguinidae</taxon>
        <taxon>Anguininae</taxon>
        <taxon>Ditylenchus</taxon>
    </lineage>
</organism>